<dbReference type="KEGG" id="hyl:LPB072_22595"/>
<evidence type="ECO:0000313" key="1">
    <source>
        <dbReference type="EMBL" id="AOW15179.1"/>
    </source>
</evidence>
<keyword evidence="3" id="KW-1185">Reference proteome</keyword>
<dbReference type="OrthoDB" id="8742995at2"/>
<dbReference type="Proteomes" id="UP000185657">
    <property type="component" value="Unassembled WGS sequence"/>
</dbReference>
<dbReference type="RefSeq" id="WP_066096500.1">
    <property type="nucleotide sequence ID" value="NZ_CP017476.1"/>
</dbReference>
<gene>
    <name evidence="1" type="ORF">LPB072_22595</name>
    <name evidence="2" type="ORF">LPB72_21980</name>
</gene>
<protein>
    <recommendedName>
        <fullName evidence="5">ParB/Sulfiredoxin domain-containing protein</fullName>
    </recommendedName>
</protein>
<proteinExistence type="predicted"/>
<sequence>MPKKNTPPVAPAFGPQAATAERFLLGPRHLEEWLDEVGALGLSGHLPDRSGLTDLWRVGQKEYARLALSEAGVADNAAIRPLPKSMARHIAQLVELEGVRRTFDTVPVAFGLVPLDALIISQYSMTQAVVDRIAEAHPVPISPKRLVELCLPLKAPAASFRLAGRSEKEFTFVADAHDMRFLDAQVIEPVNVQQAPVMGHPQAVIALSVGFSANLLNTVRYNGRIALNNGHHRALALRAMGMTHAPCLIQPCASMEDLQQAASSEILNNADLYFDTPRPPLLRDFDNPLLAHSFAAPRMRRVVTIKLDVQRRLLAL</sequence>
<name>A0A167GCM6_9BURK</name>
<evidence type="ECO:0008006" key="5">
    <source>
        <dbReference type="Google" id="ProtNLM"/>
    </source>
</evidence>
<accession>A0A167GCM6</accession>
<organism evidence="1 4">
    <name type="scientific">Hydrogenophaga crassostreae</name>
    <dbReference type="NCBI Taxonomy" id="1763535"/>
    <lineage>
        <taxon>Bacteria</taxon>
        <taxon>Pseudomonadati</taxon>
        <taxon>Pseudomonadota</taxon>
        <taxon>Betaproteobacteria</taxon>
        <taxon>Burkholderiales</taxon>
        <taxon>Comamonadaceae</taxon>
        <taxon>Hydrogenophaga</taxon>
    </lineage>
</organism>
<evidence type="ECO:0000313" key="2">
    <source>
        <dbReference type="EMBL" id="OAD39268.1"/>
    </source>
</evidence>
<reference evidence="1 4" key="2">
    <citation type="submission" date="2016-10" db="EMBL/GenBank/DDBJ databases">
        <title>Hydorgenophaga sp. LPB0072 isolated from gastropod.</title>
        <authorList>
            <person name="Kim E."/>
            <person name="Yi H."/>
        </authorList>
    </citation>
    <scope>NUCLEOTIDE SEQUENCE [LARGE SCALE GENOMIC DNA]</scope>
    <source>
        <strain evidence="1 4">LPB0072</strain>
    </source>
</reference>
<evidence type="ECO:0000313" key="4">
    <source>
        <dbReference type="Proteomes" id="UP000185680"/>
    </source>
</evidence>
<dbReference type="EMBL" id="CP017476">
    <property type="protein sequence ID" value="AOW15179.1"/>
    <property type="molecule type" value="Genomic_DNA"/>
</dbReference>
<dbReference type="AlphaFoldDB" id="A0A167GCM6"/>
<dbReference type="EMBL" id="LVWD01000043">
    <property type="protein sequence ID" value="OAD39268.1"/>
    <property type="molecule type" value="Genomic_DNA"/>
</dbReference>
<dbReference type="Proteomes" id="UP000185680">
    <property type="component" value="Chromosome"/>
</dbReference>
<reference evidence="2 3" key="1">
    <citation type="submission" date="2016-02" db="EMBL/GenBank/DDBJ databases">
        <title>Draft genome sequence of Hydrogenophaga sp. LPB0072.</title>
        <authorList>
            <person name="Shin S.-K."/>
            <person name="Yi H."/>
        </authorList>
    </citation>
    <scope>NUCLEOTIDE SEQUENCE [LARGE SCALE GENOMIC DNA]</scope>
    <source>
        <strain evidence="2 3">LPB0072</strain>
    </source>
</reference>
<evidence type="ECO:0000313" key="3">
    <source>
        <dbReference type="Proteomes" id="UP000185657"/>
    </source>
</evidence>